<dbReference type="InterPro" id="IPR015421">
    <property type="entry name" value="PyrdxlP-dep_Trfase_major"/>
</dbReference>
<dbReference type="Gene3D" id="3.90.1150.10">
    <property type="entry name" value="Aspartate Aminotransferase, domain 1"/>
    <property type="match status" value="1"/>
</dbReference>
<protein>
    <submittedName>
        <fullName evidence="7">Aminotransferase</fullName>
    </submittedName>
</protein>
<evidence type="ECO:0000256" key="5">
    <source>
        <dbReference type="ARBA" id="ARBA00022898"/>
    </source>
</evidence>
<dbReference type="Pfam" id="PF00202">
    <property type="entry name" value="Aminotran_3"/>
    <property type="match status" value="1"/>
</dbReference>
<dbReference type="PANTHER" id="PTHR43094">
    <property type="entry name" value="AMINOTRANSFERASE"/>
    <property type="match status" value="1"/>
</dbReference>
<organism evidence="7 8">
    <name type="scientific">Pseudooceanicola albus</name>
    <dbReference type="NCBI Taxonomy" id="2692189"/>
    <lineage>
        <taxon>Bacteria</taxon>
        <taxon>Pseudomonadati</taxon>
        <taxon>Pseudomonadota</taxon>
        <taxon>Alphaproteobacteria</taxon>
        <taxon>Rhodobacterales</taxon>
        <taxon>Paracoccaceae</taxon>
        <taxon>Pseudooceanicola</taxon>
    </lineage>
</organism>
<comment type="caution">
    <text evidence="7">The sequence shown here is derived from an EMBL/GenBank/DDBJ whole genome shotgun (WGS) entry which is preliminary data.</text>
</comment>
<sequence length="473" mass="50792">MKDSKLSAAEVIAGWNAPDQVAAAQAHLLSPFESMEKLGQTPDRPLLTRGEGVWLYDEAGRQLLDGPAGMWCTQVGYARPEIAEAIAAQAMTISYSSPWYFLNGPSAALAARIAAVTPGDLNHVFFTTGGSSAVDSALRFMQFYNNVLGRAGKKTILARIDGYHGSSHLTAAVSGRAGNRPNFDLEMETISFLSAPNMFTRPEGMDEAAFCDHLIAELEERIETLGADSIGCFIAEPVLASGGILVPPQGYHQRTLEICRRHDILYISDEVVTGFGRLGHWFASEEVYGITPDIITFAKGVTSGYVPLGGFAISDAVLARIAGEKSKQSFYSNGYTYSGQPVACAAGLASMDIIEGDGLLEHVRDIAPYFQAQLATLADLPLVGDVRGAGLLGCVEIVADRAKGVSTDLDAKLTLRIDRLCYDKGLIVRPIRSMCVMSPALVITREQIDLMVRILRESITEVGIAARAEGLLP</sequence>
<dbReference type="SUPFAM" id="SSF53383">
    <property type="entry name" value="PLP-dependent transferases"/>
    <property type="match status" value="1"/>
</dbReference>
<dbReference type="CDD" id="cd00610">
    <property type="entry name" value="OAT_like"/>
    <property type="match status" value="1"/>
</dbReference>
<accession>A0A6L7G1A5</accession>
<comment type="cofactor">
    <cofactor evidence="1">
        <name>pyridoxal 5'-phosphate</name>
        <dbReference type="ChEBI" id="CHEBI:597326"/>
    </cofactor>
</comment>
<evidence type="ECO:0000256" key="3">
    <source>
        <dbReference type="ARBA" id="ARBA00022576"/>
    </source>
</evidence>
<dbReference type="AlphaFoldDB" id="A0A6L7G1A5"/>
<proteinExistence type="inferred from homology"/>
<gene>
    <name evidence="7" type="ORF">GR170_08315</name>
</gene>
<dbReference type="GO" id="GO:0030170">
    <property type="term" value="F:pyridoxal phosphate binding"/>
    <property type="evidence" value="ECO:0007669"/>
    <property type="project" value="InterPro"/>
</dbReference>
<evidence type="ECO:0000256" key="4">
    <source>
        <dbReference type="ARBA" id="ARBA00022679"/>
    </source>
</evidence>
<dbReference type="PANTHER" id="PTHR43094:SF1">
    <property type="entry name" value="AMINOTRANSFERASE CLASS-III"/>
    <property type="match status" value="1"/>
</dbReference>
<dbReference type="Gene3D" id="3.40.640.10">
    <property type="entry name" value="Type I PLP-dependent aspartate aminotransferase-like (Major domain)"/>
    <property type="match status" value="1"/>
</dbReference>
<dbReference type="PIRSF" id="PIRSF000521">
    <property type="entry name" value="Transaminase_4ab_Lys_Orn"/>
    <property type="match status" value="1"/>
</dbReference>
<dbReference type="GO" id="GO:0008483">
    <property type="term" value="F:transaminase activity"/>
    <property type="evidence" value="ECO:0007669"/>
    <property type="project" value="UniProtKB-KW"/>
</dbReference>
<keyword evidence="3 7" id="KW-0032">Aminotransferase</keyword>
<dbReference type="RefSeq" id="WP_160893575.1">
    <property type="nucleotide sequence ID" value="NZ_WUMU01000006.1"/>
</dbReference>
<dbReference type="InterPro" id="IPR049704">
    <property type="entry name" value="Aminotrans_3_PPA_site"/>
</dbReference>
<keyword evidence="5 6" id="KW-0663">Pyridoxal phosphate</keyword>
<reference evidence="7 8" key="1">
    <citation type="submission" date="2019-12" db="EMBL/GenBank/DDBJ databases">
        <authorList>
            <person name="Li M."/>
        </authorList>
    </citation>
    <scope>NUCLEOTIDE SEQUENCE [LARGE SCALE GENOMIC DNA]</scope>
    <source>
        <strain evidence="7 8">GBMRC 2024</strain>
    </source>
</reference>
<dbReference type="EMBL" id="WUMU01000006">
    <property type="protein sequence ID" value="MXN17835.1"/>
    <property type="molecule type" value="Genomic_DNA"/>
</dbReference>
<dbReference type="InterPro" id="IPR015422">
    <property type="entry name" value="PyrdxlP-dep_Trfase_small"/>
</dbReference>
<dbReference type="NCBIfam" id="NF005447">
    <property type="entry name" value="PRK07036.1"/>
    <property type="match status" value="1"/>
</dbReference>
<keyword evidence="8" id="KW-1185">Reference proteome</keyword>
<dbReference type="InterPro" id="IPR015424">
    <property type="entry name" value="PyrdxlP-dep_Trfase"/>
</dbReference>
<evidence type="ECO:0000256" key="1">
    <source>
        <dbReference type="ARBA" id="ARBA00001933"/>
    </source>
</evidence>
<evidence type="ECO:0000313" key="7">
    <source>
        <dbReference type="EMBL" id="MXN17835.1"/>
    </source>
</evidence>
<dbReference type="Proteomes" id="UP000477911">
    <property type="component" value="Unassembled WGS sequence"/>
</dbReference>
<dbReference type="PROSITE" id="PS00600">
    <property type="entry name" value="AA_TRANSFER_CLASS_3"/>
    <property type="match status" value="1"/>
</dbReference>
<evidence type="ECO:0000313" key="8">
    <source>
        <dbReference type="Proteomes" id="UP000477911"/>
    </source>
</evidence>
<evidence type="ECO:0000256" key="2">
    <source>
        <dbReference type="ARBA" id="ARBA00008954"/>
    </source>
</evidence>
<comment type="similarity">
    <text evidence="2 6">Belongs to the class-III pyridoxal-phosphate-dependent aminotransferase family.</text>
</comment>
<dbReference type="InterPro" id="IPR005814">
    <property type="entry name" value="Aminotrans_3"/>
</dbReference>
<name>A0A6L7G1A5_9RHOB</name>
<keyword evidence="4 7" id="KW-0808">Transferase</keyword>
<dbReference type="FunFam" id="3.40.640.10:FF:000014">
    <property type="entry name" value="Adenosylmethionine-8-amino-7-oxononanoate aminotransferase, probable"/>
    <property type="match status" value="1"/>
</dbReference>
<evidence type="ECO:0000256" key="6">
    <source>
        <dbReference type="RuleBase" id="RU003560"/>
    </source>
</evidence>